<name>A0A4R0P070_9SPHI</name>
<dbReference type="CDD" id="cd11313">
    <property type="entry name" value="AmyAc_arch_bac_AmyA"/>
    <property type="match status" value="1"/>
</dbReference>
<dbReference type="InterPro" id="IPR006047">
    <property type="entry name" value="GH13_cat_dom"/>
</dbReference>
<dbReference type="SUPFAM" id="SSF51011">
    <property type="entry name" value="Glycosyl hydrolase domain"/>
    <property type="match status" value="1"/>
</dbReference>
<feature type="domain" description="Glycosyl hydrolase family 13 catalytic" evidence="2">
    <location>
        <begin position="40"/>
        <end position="359"/>
    </location>
</feature>
<dbReference type="Pfam" id="PF00128">
    <property type="entry name" value="Alpha-amylase"/>
    <property type="match status" value="1"/>
</dbReference>
<keyword evidence="1" id="KW-0732">Signal</keyword>
<dbReference type="InterPro" id="IPR013780">
    <property type="entry name" value="Glyco_hydro_b"/>
</dbReference>
<accession>A0A4R0P070</accession>
<dbReference type="InterPro" id="IPR017853">
    <property type="entry name" value="GH"/>
</dbReference>
<dbReference type="SUPFAM" id="SSF51445">
    <property type="entry name" value="(Trans)glycosidases"/>
    <property type="match status" value="1"/>
</dbReference>
<dbReference type="Gene3D" id="2.60.40.1180">
    <property type="entry name" value="Golgi alpha-mannosidase II"/>
    <property type="match status" value="1"/>
</dbReference>
<dbReference type="AlphaFoldDB" id="A0A4R0P070"/>
<dbReference type="OrthoDB" id="9806009at2"/>
<feature type="signal peptide" evidence="1">
    <location>
        <begin position="1"/>
        <end position="23"/>
    </location>
</feature>
<evidence type="ECO:0000259" key="2">
    <source>
        <dbReference type="SMART" id="SM00642"/>
    </source>
</evidence>
<proteinExistence type="predicted"/>
<sequence>MRKIKTILTTTTLFFTLIISTVAQQTVSHLPKRSDATLYQINIRTFSKTGNLKGILPRLDSIKNLGINVVYLMPIYPIGKINSVNSPYCVSDYTSVNPEFGDFADLKTLVDSIHSKKMAVILDWVPNHTAFDHSWIKNKSWYLQDSTGKILSPPGTNWLDVAQLNFKNMDMRTEMIKDMKYWITNANVDGFRCDYADGPPFDFWKEAIATLRAIPNHKLMFLAEGKRSDHYKAGFDYNFGFLFFEDLKDIFAKQKSVKSIDTINLVEHKGASNGQQIVRYTTNHDVNGSDGTPQDLFGGKDGSMAAFVVATYMNSIVMIYNGQEVGTPYRLVFPFTGKKIDWNTNQSYTASYKQIIAFRNSSFALRTGKLTSYTTNDVCAFTKIKSKAKVFVLSNLRNKQVQFATPKKLINSKWVNAITGAVYQLGESILLNPYAYLILKQ</sequence>
<evidence type="ECO:0000256" key="1">
    <source>
        <dbReference type="SAM" id="SignalP"/>
    </source>
</evidence>
<dbReference type="Gene3D" id="3.20.20.80">
    <property type="entry name" value="Glycosidases"/>
    <property type="match status" value="1"/>
</dbReference>
<keyword evidence="4" id="KW-1185">Reference proteome</keyword>
<comment type="caution">
    <text evidence="3">The sequence shown here is derived from an EMBL/GenBank/DDBJ whole genome shotgun (WGS) entry which is preliminary data.</text>
</comment>
<dbReference type="RefSeq" id="WP_131559395.1">
    <property type="nucleotide sequence ID" value="NZ_SJSN01000009.1"/>
</dbReference>
<organism evidence="3 4">
    <name type="scientific">Pedobacter frigidisoli</name>
    <dbReference type="NCBI Taxonomy" id="2530455"/>
    <lineage>
        <taxon>Bacteria</taxon>
        <taxon>Pseudomonadati</taxon>
        <taxon>Bacteroidota</taxon>
        <taxon>Sphingobacteriia</taxon>
        <taxon>Sphingobacteriales</taxon>
        <taxon>Sphingobacteriaceae</taxon>
        <taxon>Pedobacter</taxon>
    </lineage>
</organism>
<dbReference type="EMBL" id="SJSN01000009">
    <property type="protein sequence ID" value="TCD08301.1"/>
    <property type="molecule type" value="Genomic_DNA"/>
</dbReference>
<dbReference type="PANTHER" id="PTHR10357">
    <property type="entry name" value="ALPHA-AMYLASE FAMILY MEMBER"/>
    <property type="match status" value="1"/>
</dbReference>
<dbReference type="GO" id="GO:0005975">
    <property type="term" value="P:carbohydrate metabolic process"/>
    <property type="evidence" value="ECO:0007669"/>
    <property type="project" value="InterPro"/>
</dbReference>
<feature type="chain" id="PRO_5020654445" description="Glycosyl hydrolase family 13 catalytic domain-containing protein" evidence="1">
    <location>
        <begin position="24"/>
        <end position="441"/>
    </location>
</feature>
<gene>
    <name evidence="3" type="ORF">EZ449_12925</name>
</gene>
<dbReference type="Proteomes" id="UP000291485">
    <property type="component" value="Unassembled WGS sequence"/>
</dbReference>
<reference evidence="3 4" key="1">
    <citation type="submission" date="2019-02" db="EMBL/GenBank/DDBJ databases">
        <title>Pedobacter sp. RP-3-11 sp. nov., isolated from Arctic soil.</title>
        <authorList>
            <person name="Dahal R.H."/>
        </authorList>
    </citation>
    <scope>NUCLEOTIDE SEQUENCE [LARGE SCALE GENOMIC DNA]</scope>
    <source>
        <strain evidence="3 4">RP-3-11</strain>
    </source>
</reference>
<protein>
    <recommendedName>
        <fullName evidence="2">Glycosyl hydrolase family 13 catalytic domain-containing protein</fullName>
    </recommendedName>
</protein>
<evidence type="ECO:0000313" key="3">
    <source>
        <dbReference type="EMBL" id="TCD08301.1"/>
    </source>
</evidence>
<evidence type="ECO:0000313" key="4">
    <source>
        <dbReference type="Proteomes" id="UP000291485"/>
    </source>
</evidence>
<dbReference type="SMART" id="SM00642">
    <property type="entry name" value="Aamy"/>
    <property type="match status" value="1"/>
</dbReference>